<keyword evidence="3" id="KW-1185">Reference proteome</keyword>
<dbReference type="Proteomes" id="UP001301769">
    <property type="component" value="Unassembled WGS sequence"/>
</dbReference>
<organism evidence="2 3">
    <name type="scientific">Rhypophila decipiens</name>
    <dbReference type="NCBI Taxonomy" id="261697"/>
    <lineage>
        <taxon>Eukaryota</taxon>
        <taxon>Fungi</taxon>
        <taxon>Dikarya</taxon>
        <taxon>Ascomycota</taxon>
        <taxon>Pezizomycotina</taxon>
        <taxon>Sordariomycetes</taxon>
        <taxon>Sordariomycetidae</taxon>
        <taxon>Sordariales</taxon>
        <taxon>Naviculisporaceae</taxon>
        <taxon>Rhypophila</taxon>
    </lineage>
</organism>
<evidence type="ECO:0000259" key="1">
    <source>
        <dbReference type="Pfam" id="PF06985"/>
    </source>
</evidence>
<dbReference type="EMBL" id="MU858634">
    <property type="protein sequence ID" value="KAK4205915.1"/>
    <property type="molecule type" value="Genomic_DNA"/>
</dbReference>
<protein>
    <submittedName>
        <fullName evidence="2">Heterokaryon incompatibility protein-domain-containing protein</fullName>
    </submittedName>
</protein>
<dbReference type="PANTHER" id="PTHR33112">
    <property type="entry name" value="DOMAIN PROTEIN, PUTATIVE-RELATED"/>
    <property type="match status" value="1"/>
</dbReference>
<gene>
    <name evidence="2" type="ORF">QBC37DRAFT_463170</name>
</gene>
<accession>A0AAN7B2H6</accession>
<dbReference type="AlphaFoldDB" id="A0AAN7B2H6"/>
<proteinExistence type="predicted"/>
<evidence type="ECO:0000313" key="3">
    <source>
        <dbReference type="Proteomes" id="UP001301769"/>
    </source>
</evidence>
<feature type="non-terminal residue" evidence="2">
    <location>
        <position position="1"/>
    </location>
</feature>
<sequence>LARLWRDECLLNHTRCQRGSNGAEPKLPTRLVDVSDPERPFLQERHTLPRSRPNTQYVALSYCWGQGKKFRTLRDNYEIFKATGIPCFDLPQTFKDAIHAAHSLGYQYIWIDALCIIQDDDGDLENELKNMGDIYRYAELTICAQGAASSHAGFFQSSRHTLSLVPRSVDLRIVSTSRETTVLNPTLTGRFNVKDYLSSRGWILQEDILTLRALKFSDQMSWRCMETIQMETEPHIFRGALYSQENRGTDHVPEPATHTEYSSQDQAICSPDPLRDIFASWYSMIQLYSDMKLTYASDVLRALSGVSAILRDTYRTTYLAGLWNEDLFAGLCWYASANDTRVAFRHTAPSWTWASVGKVRVRF</sequence>
<dbReference type="InterPro" id="IPR010730">
    <property type="entry name" value="HET"/>
</dbReference>
<dbReference type="PANTHER" id="PTHR33112:SF16">
    <property type="entry name" value="HETEROKARYON INCOMPATIBILITY DOMAIN-CONTAINING PROTEIN"/>
    <property type="match status" value="1"/>
</dbReference>
<feature type="domain" description="Heterokaryon incompatibility" evidence="1">
    <location>
        <begin position="57"/>
        <end position="206"/>
    </location>
</feature>
<feature type="non-terminal residue" evidence="2">
    <location>
        <position position="363"/>
    </location>
</feature>
<evidence type="ECO:0000313" key="2">
    <source>
        <dbReference type="EMBL" id="KAK4205915.1"/>
    </source>
</evidence>
<name>A0AAN7B2H6_9PEZI</name>
<comment type="caution">
    <text evidence="2">The sequence shown here is derived from an EMBL/GenBank/DDBJ whole genome shotgun (WGS) entry which is preliminary data.</text>
</comment>
<reference evidence="2" key="1">
    <citation type="journal article" date="2023" name="Mol. Phylogenet. Evol.">
        <title>Genome-scale phylogeny and comparative genomics of the fungal order Sordariales.</title>
        <authorList>
            <person name="Hensen N."/>
            <person name="Bonometti L."/>
            <person name="Westerberg I."/>
            <person name="Brannstrom I.O."/>
            <person name="Guillou S."/>
            <person name="Cros-Aarteil S."/>
            <person name="Calhoun S."/>
            <person name="Haridas S."/>
            <person name="Kuo A."/>
            <person name="Mondo S."/>
            <person name="Pangilinan J."/>
            <person name="Riley R."/>
            <person name="LaButti K."/>
            <person name="Andreopoulos B."/>
            <person name="Lipzen A."/>
            <person name="Chen C."/>
            <person name="Yan M."/>
            <person name="Daum C."/>
            <person name="Ng V."/>
            <person name="Clum A."/>
            <person name="Steindorff A."/>
            <person name="Ohm R.A."/>
            <person name="Martin F."/>
            <person name="Silar P."/>
            <person name="Natvig D.O."/>
            <person name="Lalanne C."/>
            <person name="Gautier V."/>
            <person name="Ament-Velasquez S.L."/>
            <person name="Kruys A."/>
            <person name="Hutchinson M.I."/>
            <person name="Powell A.J."/>
            <person name="Barry K."/>
            <person name="Miller A.N."/>
            <person name="Grigoriev I.V."/>
            <person name="Debuchy R."/>
            <person name="Gladieux P."/>
            <person name="Hiltunen Thoren M."/>
            <person name="Johannesson H."/>
        </authorList>
    </citation>
    <scope>NUCLEOTIDE SEQUENCE</scope>
    <source>
        <strain evidence="2">PSN293</strain>
    </source>
</reference>
<reference evidence="2" key="2">
    <citation type="submission" date="2023-05" db="EMBL/GenBank/DDBJ databases">
        <authorList>
            <consortium name="Lawrence Berkeley National Laboratory"/>
            <person name="Steindorff A."/>
            <person name="Hensen N."/>
            <person name="Bonometti L."/>
            <person name="Westerberg I."/>
            <person name="Brannstrom I.O."/>
            <person name="Guillou S."/>
            <person name="Cros-Aarteil S."/>
            <person name="Calhoun S."/>
            <person name="Haridas S."/>
            <person name="Kuo A."/>
            <person name="Mondo S."/>
            <person name="Pangilinan J."/>
            <person name="Riley R."/>
            <person name="Labutti K."/>
            <person name="Andreopoulos B."/>
            <person name="Lipzen A."/>
            <person name="Chen C."/>
            <person name="Yanf M."/>
            <person name="Daum C."/>
            <person name="Ng V."/>
            <person name="Clum A."/>
            <person name="Ohm R."/>
            <person name="Martin F."/>
            <person name="Silar P."/>
            <person name="Natvig D."/>
            <person name="Lalanne C."/>
            <person name="Gautier V."/>
            <person name="Ament-Velasquez S.L."/>
            <person name="Kruys A."/>
            <person name="Hutchinson M.I."/>
            <person name="Powell A.J."/>
            <person name="Barry K."/>
            <person name="Miller A.N."/>
            <person name="Grigoriev I.V."/>
            <person name="Debuchy R."/>
            <person name="Gladieux P."/>
            <person name="Thoren M.H."/>
            <person name="Johannesson H."/>
        </authorList>
    </citation>
    <scope>NUCLEOTIDE SEQUENCE</scope>
    <source>
        <strain evidence="2">PSN293</strain>
    </source>
</reference>
<dbReference type="Pfam" id="PF06985">
    <property type="entry name" value="HET"/>
    <property type="match status" value="1"/>
</dbReference>